<sequence length="311" mass="36010">MNPQKYFEFIYTTYDRSKTTEESLCEDDELLKEIKNEKDMNSFIVGLFETCTKYADTTQFGAAALNILINKRKSDISFYNIIEIIWIKECDSISSNSSKIEKLETGEKLQETMSRVSLMSYLIAHFVSKLSDIEKISCKNLFNILLNFLMDYILKLLKSCAKCIYFHQNICDILSLSGIDLAKLDYKKMSDIVMCLQIMSKYEQIPHDILVNTKKVVSKLLVDIDNCAKTAIFVSTIRKSLNESKINEIENQNLSSPTCDNYSMTQEDRKIAQEYSETLDDDLDNMEQFANVHIMNDEEERCYDAFLADMK</sequence>
<protein>
    <submittedName>
        <fullName evidence="1">Uncharacterized protein</fullName>
    </submittedName>
</protein>
<accession>A0A177AVL0</accession>
<dbReference type="EMBL" id="LWCA01001116">
    <property type="protein sequence ID" value="OAF65870.1"/>
    <property type="molecule type" value="Genomic_DNA"/>
</dbReference>
<dbReference type="AlphaFoldDB" id="A0A177AVL0"/>
<name>A0A177AVL0_9BILA</name>
<comment type="caution">
    <text evidence="1">The sequence shown here is derived from an EMBL/GenBank/DDBJ whole genome shotgun (WGS) entry which is preliminary data.</text>
</comment>
<proteinExistence type="predicted"/>
<evidence type="ECO:0000313" key="1">
    <source>
        <dbReference type="EMBL" id="OAF65870.1"/>
    </source>
</evidence>
<reference evidence="1 2" key="1">
    <citation type="submission" date="2016-04" db="EMBL/GenBank/DDBJ databases">
        <title>The genome of Intoshia linei affirms orthonectids as highly simplified spiralians.</title>
        <authorList>
            <person name="Mikhailov K.V."/>
            <person name="Slusarev G.S."/>
            <person name="Nikitin M.A."/>
            <person name="Logacheva M.D."/>
            <person name="Penin A."/>
            <person name="Aleoshin V."/>
            <person name="Panchin Y.V."/>
        </authorList>
    </citation>
    <scope>NUCLEOTIDE SEQUENCE [LARGE SCALE GENOMIC DNA]</scope>
    <source>
        <strain evidence="1">Intl2013</strain>
        <tissue evidence="1">Whole animal</tissue>
    </source>
</reference>
<dbReference type="Proteomes" id="UP000078046">
    <property type="component" value="Unassembled WGS sequence"/>
</dbReference>
<keyword evidence="2" id="KW-1185">Reference proteome</keyword>
<evidence type="ECO:0000313" key="2">
    <source>
        <dbReference type="Proteomes" id="UP000078046"/>
    </source>
</evidence>
<organism evidence="1 2">
    <name type="scientific">Intoshia linei</name>
    <dbReference type="NCBI Taxonomy" id="1819745"/>
    <lineage>
        <taxon>Eukaryota</taxon>
        <taxon>Metazoa</taxon>
        <taxon>Spiralia</taxon>
        <taxon>Lophotrochozoa</taxon>
        <taxon>Mesozoa</taxon>
        <taxon>Orthonectida</taxon>
        <taxon>Rhopaluridae</taxon>
        <taxon>Intoshia</taxon>
    </lineage>
</organism>
<gene>
    <name evidence="1" type="ORF">A3Q56_06413</name>
</gene>